<keyword evidence="2" id="KW-0812">Transmembrane</keyword>
<feature type="compositionally biased region" description="Basic residues" evidence="1">
    <location>
        <begin position="613"/>
        <end position="624"/>
    </location>
</feature>
<feature type="region of interest" description="Disordered" evidence="1">
    <location>
        <begin position="591"/>
        <end position="709"/>
    </location>
</feature>
<keyword evidence="2" id="KW-1133">Transmembrane helix</keyword>
<sequence>MDNFSNGNEMYNLKFKSGLKVHYAEYQSSFERNEIGGLGYLLRRLDILLLKHLNSTRKFSKHIGHNVGYKYTSFDYSGFILNTQACTFGLFIEDVTKRGEELNSLFGKHTVDYGVVVLLKVPSGRIVLKTFPTKGTNIRASVCPFTNWVPKGGVIKFNPERKLYDIGHFEQSNDKSHVITPIYMGDFDLNFFLCGYLIQPNLPRIKIGYGIKIDGPDTSHQKRIHPLRSELNCKKYDDVGKLYVYGYMERDTNYMKRVFMERIEPNLYKDYKFYSEQTLIFYDRIKLEGDVKSDKPHRKLGKEHIERRPVCTRKTSNNVKAMLIPTLASLDDVERISNTKTYYLFVNESNINRKISVKCLTKVKNDNFKHFDHFYSRAANISVINTKYVDNPKGFASTEIEFSDKLDGFGIYTCIATDKTKAYNEKNITIATTYMLPVNGYKFTLGGIASNEKYLNFTTCKRTYDKWGKIISMNLASEGSTDGNIFIKDVSNNNEDIMIKDNMVAYMHLFNFTRIHVTCTYETIIKTTFATEQIYQFPLISHNITNRINNVKKNGNKIDDIHLYWIGAFCITAMILIAIIASIYIMRKGRVKSGGTNGSKKSAKGSGKDVKGPKKTAKGNKKTAKTTLGGKSSMSGSIASDMSKSGTSVSNTSASGISTSIVPNNKKVTTGKKIANNKKPDPKSKTNTKSSDTKGKSPLKGFFKLKKKK</sequence>
<evidence type="ECO:0000256" key="2">
    <source>
        <dbReference type="SAM" id="Phobius"/>
    </source>
</evidence>
<keyword evidence="2" id="KW-0472">Membrane</keyword>
<evidence type="ECO:0000313" key="4">
    <source>
        <dbReference type="WBParaSite" id="PTRK_0001412200.1"/>
    </source>
</evidence>
<feature type="compositionally biased region" description="Polar residues" evidence="1">
    <location>
        <begin position="647"/>
        <end position="668"/>
    </location>
</feature>
<feature type="compositionally biased region" description="Low complexity" evidence="1">
    <location>
        <begin position="685"/>
        <end position="702"/>
    </location>
</feature>
<organism evidence="3 4">
    <name type="scientific">Parastrongyloides trichosuri</name>
    <name type="common">Possum-specific nematode worm</name>
    <dbReference type="NCBI Taxonomy" id="131310"/>
    <lineage>
        <taxon>Eukaryota</taxon>
        <taxon>Metazoa</taxon>
        <taxon>Ecdysozoa</taxon>
        <taxon>Nematoda</taxon>
        <taxon>Chromadorea</taxon>
        <taxon>Rhabditida</taxon>
        <taxon>Tylenchina</taxon>
        <taxon>Panagrolaimomorpha</taxon>
        <taxon>Strongyloidoidea</taxon>
        <taxon>Strongyloididae</taxon>
        <taxon>Parastrongyloides</taxon>
    </lineage>
</organism>
<evidence type="ECO:0000256" key="1">
    <source>
        <dbReference type="SAM" id="MobiDB-lite"/>
    </source>
</evidence>
<protein>
    <submittedName>
        <fullName evidence="4">Ig-like domain-containing protein</fullName>
    </submittedName>
</protein>
<dbReference type="Proteomes" id="UP000038045">
    <property type="component" value="Unplaced"/>
</dbReference>
<keyword evidence="3" id="KW-1185">Reference proteome</keyword>
<feature type="transmembrane region" description="Helical" evidence="2">
    <location>
        <begin position="563"/>
        <end position="585"/>
    </location>
</feature>
<name>A0A0N4ZZA9_PARTI</name>
<reference evidence="4" key="1">
    <citation type="submission" date="2017-02" db="UniProtKB">
        <authorList>
            <consortium name="WormBaseParasite"/>
        </authorList>
    </citation>
    <scope>IDENTIFICATION</scope>
</reference>
<evidence type="ECO:0000313" key="3">
    <source>
        <dbReference type="Proteomes" id="UP000038045"/>
    </source>
</evidence>
<dbReference type="AlphaFoldDB" id="A0A0N4ZZA9"/>
<accession>A0A0N4ZZA9</accession>
<proteinExistence type="predicted"/>
<feature type="compositionally biased region" description="Low complexity" evidence="1">
    <location>
        <begin position="625"/>
        <end position="646"/>
    </location>
</feature>
<dbReference type="WBParaSite" id="PTRK_0001412200.1">
    <property type="protein sequence ID" value="PTRK_0001412200.1"/>
    <property type="gene ID" value="PTRK_0001412200"/>
</dbReference>